<evidence type="ECO:0000256" key="5">
    <source>
        <dbReference type="SAM" id="Phobius"/>
    </source>
</evidence>
<accession>A0A6V8P7Z9</accession>
<organism evidence="6 7">
    <name type="scientific">Candidatus Hakubella thermalkaliphila</name>
    <dbReference type="NCBI Taxonomy" id="2754717"/>
    <lineage>
        <taxon>Bacteria</taxon>
        <taxon>Bacillati</taxon>
        <taxon>Actinomycetota</taxon>
        <taxon>Actinomycetota incertae sedis</taxon>
        <taxon>Candidatus Hakubellales</taxon>
        <taxon>Candidatus Hakubellaceae</taxon>
        <taxon>Candidatus Hakubella</taxon>
    </lineage>
</organism>
<keyword evidence="7" id="KW-1185">Reference proteome</keyword>
<reference evidence="6 7" key="1">
    <citation type="journal article" date="2020" name="Front. Microbiol.">
        <title>Single-cell genomics of novel Actinobacteria with the Wood-Ljungdahl pathway discovered in a serpentinizing system.</title>
        <authorList>
            <person name="Merino N."/>
            <person name="Kawai M."/>
            <person name="Boyd E.S."/>
            <person name="Colman D.R."/>
            <person name="McGlynn S.E."/>
            <person name="Nealson K.H."/>
            <person name="Kurokawa K."/>
            <person name="Hongoh Y."/>
        </authorList>
    </citation>
    <scope>NUCLEOTIDE SEQUENCE [LARGE SCALE GENOMIC DNA]</scope>
    <source>
        <strain evidence="6 7">S33</strain>
    </source>
</reference>
<keyword evidence="4 5" id="KW-0472">Membrane</keyword>
<dbReference type="GO" id="GO:0016020">
    <property type="term" value="C:membrane"/>
    <property type="evidence" value="ECO:0007669"/>
    <property type="project" value="UniProtKB-SubCell"/>
</dbReference>
<sequence>FTLRPYFNTVVVSLASSTLALVLGTAASYGLLRFD</sequence>
<evidence type="ECO:0000256" key="4">
    <source>
        <dbReference type="ARBA" id="ARBA00023136"/>
    </source>
</evidence>
<dbReference type="InterPro" id="IPR035906">
    <property type="entry name" value="MetI-like_sf"/>
</dbReference>
<evidence type="ECO:0000256" key="3">
    <source>
        <dbReference type="ARBA" id="ARBA00022989"/>
    </source>
</evidence>
<comment type="subcellular location">
    <subcellularLocation>
        <location evidence="1">Membrane</location>
        <topology evidence="1">Multi-pass membrane protein</topology>
    </subcellularLocation>
</comment>
<dbReference type="EMBL" id="BLRY01000395">
    <property type="protein sequence ID" value="GFP28765.1"/>
    <property type="molecule type" value="Genomic_DNA"/>
</dbReference>
<dbReference type="AlphaFoldDB" id="A0A6V8P7Z9"/>
<evidence type="ECO:0000313" key="6">
    <source>
        <dbReference type="EMBL" id="GFP28765.1"/>
    </source>
</evidence>
<dbReference type="SUPFAM" id="SSF161098">
    <property type="entry name" value="MetI-like"/>
    <property type="match status" value="1"/>
</dbReference>
<name>A0A6V8P7Z9_9ACTN</name>
<protein>
    <submittedName>
        <fullName evidence="6">Uncharacterized protein</fullName>
    </submittedName>
</protein>
<comment type="caution">
    <text evidence="6">The sequence shown here is derived from an EMBL/GenBank/DDBJ whole genome shotgun (WGS) entry which is preliminary data.</text>
</comment>
<feature type="non-terminal residue" evidence="6">
    <location>
        <position position="1"/>
    </location>
</feature>
<dbReference type="Proteomes" id="UP000591948">
    <property type="component" value="Unassembled WGS sequence"/>
</dbReference>
<evidence type="ECO:0000256" key="2">
    <source>
        <dbReference type="ARBA" id="ARBA00022692"/>
    </source>
</evidence>
<evidence type="ECO:0000313" key="7">
    <source>
        <dbReference type="Proteomes" id="UP000591948"/>
    </source>
</evidence>
<keyword evidence="2 5" id="KW-0812">Transmembrane</keyword>
<feature type="transmembrane region" description="Helical" evidence="5">
    <location>
        <begin position="6"/>
        <end position="32"/>
    </location>
</feature>
<evidence type="ECO:0000256" key="1">
    <source>
        <dbReference type="ARBA" id="ARBA00004141"/>
    </source>
</evidence>
<gene>
    <name evidence="6" type="ORF">HKBW3S33_02181</name>
</gene>
<keyword evidence="3 5" id="KW-1133">Transmembrane helix</keyword>
<proteinExistence type="predicted"/>